<organism evidence="1 2">
    <name type="scientific">Enterococcus ratti</name>
    <dbReference type="NCBI Taxonomy" id="150033"/>
    <lineage>
        <taxon>Bacteria</taxon>
        <taxon>Bacillati</taxon>
        <taxon>Bacillota</taxon>
        <taxon>Bacilli</taxon>
        <taxon>Lactobacillales</taxon>
        <taxon>Enterococcaceae</taxon>
        <taxon>Enterococcus</taxon>
    </lineage>
</organism>
<evidence type="ECO:0008006" key="3">
    <source>
        <dbReference type="Google" id="ProtNLM"/>
    </source>
</evidence>
<evidence type="ECO:0000313" key="1">
    <source>
        <dbReference type="EMBL" id="OJG83501.1"/>
    </source>
</evidence>
<gene>
    <name evidence="1" type="ORF">RV14_GL001379</name>
</gene>
<dbReference type="InterPro" id="IPR021512">
    <property type="entry name" value="DUF3173"/>
</dbReference>
<keyword evidence="2" id="KW-1185">Reference proteome</keyword>
<proteinExistence type="predicted"/>
<dbReference type="EMBL" id="JXLB01000003">
    <property type="protein sequence ID" value="OJG83501.1"/>
    <property type="molecule type" value="Genomic_DNA"/>
</dbReference>
<comment type="caution">
    <text evidence="1">The sequence shown here is derived from an EMBL/GenBank/DDBJ whole genome shotgun (WGS) entry which is preliminary data.</text>
</comment>
<name>A0A1L8WR42_9ENTE</name>
<dbReference type="Proteomes" id="UP000182152">
    <property type="component" value="Unassembled WGS sequence"/>
</dbReference>
<accession>A0A1L8WR42</accession>
<sequence length="72" mass="8069">MITVTKDDLFALGFGKSQSQTIIRLAKHYMVQEGYDYYSSRRLGRVPVHAVESILGVSLDIQEGVELHGKCI</sequence>
<reference evidence="1 2" key="1">
    <citation type="submission" date="2014-12" db="EMBL/GenBank/DDBJ databases">
        <title>Draft genome sequences of 29 type strains of Enterococci.</title>
        <authorList>
            <person name="Zhong Z."/>
            <person name="Sun Z."/>
            <person name="Liu W."/>
            <person name="Zhang W."/>
            <person name="Zhang H."/>
        </authorList>
    </citation>
    <scope>NUCLEOTIDE SEQUENCE [LARGE SCALE GENOMIC DNA]</scope>
    <source>
        <strain evidence="1 2">DSM 15687</strain>
    </source>
</reference>
<dbReference type="Pfam" id="PF11372">
    <property type="entry name" value="DUF3173"/>
    <property type="match status" value="1"/>
</dbReference>
<evidence type="ECO:0000313" key="2">
    <source>
        <dbReference type="Proteomes" id="UP000182152"/>
    </source>
</evidence>
<dbReference type="OrthoDB" id="1915051at2"/>
<protein>
    <recommendedName>
        <fullName evidence="3">DUF3173 domain-containing protein</fullName>
    </recommendedName>
</protein>
<dbReference type="AlphaFoldDB" id="A0A1L8WR42"/>
<dbReference type="STRING" id="150033.RV14_GL001379"/>
<dbReference type="RefSeq" id="WP_071854668.1">
    <property type="nucleotide sequence ID" value="NZ_JXLB01000003.1"/>
</dbReference>